<proteinExistence type="predicted"/>
<evidence type="ECO:0000256" key="1">
    <source>
        <dbReference type="SAM" id="MobiDB-lite"/>
    </source>
</evidence>
<evidence type="ECO:0000313" key="2">
    <source>
        <dbReference type="EMBL" id="PLN78076.1"/>
    </source>
</evidence>
<organism evidence="2 3">
    <name type="scientific">Aspergillus taichungensis</name>
    <dbReference type="NCBI Taxonomy" id="482145"/>
    <lineage>
        <taxon>Eukaryota</taxon>
        <taxon>Fungi</taxon>
        <taxon>Dikarya</taxon>
        <taxon>Ascomycota</taxon>
        <taxon>Pezizomycotina</taxon>
        <taxon>Eurotiomycetes</taxon>
        <taxon>Eurotiomycetidae</taxon>
        <taxon>Eurotiales</taxon>
        <taxon>Aspergillaceae</taxon>
        <taxon>Aspergillus</taxon>
        <taxon>Aspergillus subgen. Circumdati</taxon>
    </lineage>
</organism>
<accession>A0A2J5HLP5</accession>
<protein>
    <submittedName>
        <fullName evidence="2">Uncharacterized protein</fullName>
    </submittedName>
</protein>
<feature type="compositionally biased region" description="Polar residues" evidence="1">
    <location>
        <begin position="29"/>
        <end position="45"/>
    </location>
</feature>
<name>A0A2J5HLP5_9EURO</name>
<feature type="region of interest" description="Disordered" evidence="1">
    <location>
        <begin position="1"/>
        <end position="61"/>
    </location>
</feature>
<gene>
    <name evidence="2" type="ORF">BDW42DRAFT_175568</name>
</gene>
<feature type="compositionally biased region" description="Basic and acidic residues" evidence="1">
    <location>
        <begin position="49"/>
        <end position="61"/>
    </location>
</feature>
<evidence type="ECO:0000313" key="3">
    <source>
        <dbReference type="Proteomes" id="UP000235023"/>
    </source>
</evidence>
<dbReference type="AlphaFoldDB" id="A0A2J5HLP5"/>
<reference evidence="3" key="1">
    <citation type="submission" date="2017-12" db="EMBL/GenBank/DDBJ databases">
        <authorList>
            <consortium name="DOE Joint Genome Institute"/>
            <person name="Mondo S.J."/>
            <person name="Kjaerbolling I."/>
            <person name="Vesth T.C."/>
            <person name="Frisvad J.C."/>
            <person name="Nybo J.L."/>
            <person name="Theobald S."/>
            <person name="Kuo A."/>
            <person name="Bowyer P."/>
            <person name="Matsuda Y."/>
            <person name="Lyhne E.K."/>
            <person name="Kogle M.E."/>
            <person name="Clum A."/>
            <person name="Lipzen A."/>
            <person name="Salamov A."/>
            <person name="Ngan C.Y."/>
            <person name="Daum C."/>
            <person name="Chiniquy J."/>
            <person name="Barry K."/>
            <person name="LaButti K."/>
            <person name="Haridas S."/>
            <person name="Simmons B.A."/>
            <person name="Magnuson J.K."/>
            <person name="Mortensen U.H."/>
            <person name="Larsen T.O."/>
            <person name="Grigoriev I.V."/>
            <person name="Baker S.E."/>
            <person name="Andersen M.R."/>
            <person name="Nordberg H.P."/>
            <person name="Cantor M.N."/>
            <person name="Hua S.X."/>
        </authorList>
    </citation>
    <scope>NUCLEOTIDE SEQUENCE [LARGE SCALE GENOMIC DNA]</scope>
    <source>
        <strain evidence="3">IBT 19404</strain>
    </source>
</reference>
<keyword evidence="3" id="KW-1185">Reference proteome</keyword>
<dbReference type="EMBL" id="KZ559583">
    <property type="protein sequence ID" value="PLN78076.1"/>
    <property type="molecule type" value="Genomic_DNA"/>
</dbReference>
<dbReference type="Proteomes" id="UP000235023">
    <property type="component" value="Unassembled WGS sequence"/>
</dbReference>
<feature type="compositionally biased region" description="Basic and acidic residues" evidence="1">
    <location>
        <begin position="14"/>
        <end position="24"/>
    </location>
</feature>
<sequence length="61" mass="6868">MNQHQTNQLLPRVRVSETHGKEQTEAVLTWQSPARSAPEGNQSPISAEPDPKVDDHRVVLR</sequence>